<dbReference type="Proteomes" id="UP000233551">
    <property type="component" value="Unassembled WGS sequence"/>
</dbReference>
<keyword evidence="2" id="KW-1185">Reference proteome</keyword>
<dbReference type="EMBL" id="PGOL01000113">
    <property type="protein sequence ID" value="PKI76555.1"/>
    <property type="molecule type" value="Genomic_DNA"/>
</dbReference>
<organism evidence="1 2">
    <name type="scientific">Punica granatum</name>
    <name type="common">Pomegranate</name>
    <dbReference type="NCBI Taxonomy" id="22663"/>
    <lineage>
        <taxon>Eukaryota</taxon>
        <taxon>Viridiplantae</taxon>
        <taxon>Streptophyta</taxon>
        <taxon>Embryophyta</taxon>
        <taxon>Tracheophyta</taxon>
        <taxon>Spermatophyta</taxon>
        <taxon>Magnoliopsida</taxon>
        <taxon>eudicotyledons</taxon>
        <taxon>Gunneridae</taxon>
        <taxon>Pentapetalae</taxon>
        <taxon>rosids</taxon>
        <taxon>malvids</taxon>
        <taxon>Myrtales</taxon>
        <taxon>Lythraceae</taxon>
        <taxon>Punica</taxon>
    </lineage>
</organism>
<reference evidence="1 2" key="1">
    <citation type="submission" date="2017-11" db="EMBL/GenBank/DDBJ databases">
        <title>De-novo sequencing of pomegranate (Punica granatum L.) genome.</title>
        <authorList>
            <person name="Akparov Z."/>
            <person name="Amiraslanov A."/>
            <person name="Hajiyeva S."/>
            <person name="Abbasov M."/>
            <person name="Kaur K."/>
            <person name="Hamwieh A."/>
            <person name="Solovyev V."/>
            <person name="Salamov A."/>
            <person name="Braich B."/>
            <person name="Kosarev P."/>
            <person name="Mahmoud A."/>
            <person name="Hajiyev E."/>
            <person name="Babayeva S."/>
            <person name="Izzatullayeva V."/>
            <person name="Mammadov A."/>
            <person name="Mammadov A."/>
            <person name="Sharifova S."/>
            <person name="Ojaghi J."/>
            <person name="Eynullazada K."/>
            <person name="Bayramov B."/>
            <person name="Abdulazimova A."/>
            <person name="Shahmuradov I."/>
        </authorList>
    </citation>
    <scope>NUCLEOTIDE SEQUENCE [LARGE SCALE GENOMIC DNA]</scope>
    <source>
        <strain evidence="2">cv. AG2017</strain>
        <tissue evidence="1">Leaf</tissue>
    </source>
</reference>
<sequence>MRLVGCHGGTEGSSARPWCRSSKDRCIVREIHLIRNVYNNSEGDRETAFQQLLGTKGTCLPISCWRSLMWTFLEQEAGVVVSGEIGQGASDALGKNSRIWALNFKVSLVVSPVLDVSPSLWQGQGCAVVVGCYAFLLGGTDAGLFN</sequence>
<gene>
    <name evidence="1" type="ORF">CRG98_003106</name>
</gene>
<evidence type="ECO:0000313" key="1">
    <source>
        <dbReference type="EMBL" id="PKI76555.1"/>
    </source>
</evidence>
<evidence type="ECO:0000313" key="2">
    <source>
        <dbReference type="Proteomes" id="UP000233551"/>
    </source>
</evidence>
<comment type="caution">
    <text evidence="1">The sequence shown here is derived from an EMBL/GenBank/DDBJ whole genome shotgun (WGS) entry which is preliminary data.</text>
</comment>
<accession>A0A2I0L768</accession>
<proteinExistence type="predicted"/>
<protein>
    <submittedName>
        <fullName evidence="1">Uncharacterized protein</fullName>
    </submittedName>
</protein>
<dbReference type="AlphaFoldDB" id="A0A2I0L768"/>
<name>A0A2I0L768_PUNGR</name>